<dbReference type="Proteomes" id="UP001595477">
    <property type="component" value="Unassembled WGS sequence"/>
</dbReference>
<reference evidence="6" key="1">
    <citation type="journal article" date="2019" name="Int. J. Syst. Evol. Microbiol.">
        <title>The Global Catalogue of Microorganisms (GCM) 10K type strain sequencing project: providing services to taxonomists for standard genome sequencing and annotation.</title>
        <authorList>
            <consortium name="The Broad Institute Genomics Platform"/>
            <consortium name="The Broad Institute Genome Sequencing Center for Infectious Disease"/>
            <person name="Wu L."/>
            <person name="Ma J."/>
        </authorList>
    </citation>
    <scope>NUCLEOTIDE SEQUENCE [LARGE SCALE GENOMIC DNA]</scope>
    <source>
        <strain evidence="6">KCTC 52449</strain>
    </source>
</reference>
<gene>
    <name evidence="5" type="ORF">ACFOEW_12390</name>
</gene>
<feature type="domain" description="Carboxylesterase type B" evidence="4">
    <location>
        <begin position="31"/>
        <end position="363"/>
    </location>
</feature>
<evidence type="ECO:0000256" key="2">
    <source>
        <dbReference type="ARBA" id="ARBA00022801"/>
    </source>
</evidence>
<dbReference type="InterPro" id="IPR029058">
    <property type="entry name" value="AB_hydrolase_fold"/>
</dbReference>
<dbReference type="SUPFAM" id="SSF53474">
    <property type="entry name" value="alpha/beta-Hydrolases"/>
    <property type="match status" value="1"/>
</dbReference>
<dbReference type="Gene3D" id="3.40.50.1820">
    <property type="entry name" value="alpha/beta hydrolase"/>
    <property type="match status" value="1"/>
</dbReference>
<evidence type="ECO:0000256" key="1">
    <source>
        <dbReference type="ARBA" id="ARBA00005964"/>
    </source>
</evidence>
<comment type="similarity">
    <text evidence="1 3">Belongs to the type-B carboxylesterase/lipase family.</text>
</comment>
<dbReference type="PANTHER" id="PTHR11559">
    <property type="entry name" value="CARBOXYLESTERASE"/>
    <property type="match status" value="1"/>
</dbReference>
<keyword evidence="3" id="KW-0732">Signal</keyword>
<dbReference type="InterPro" id="IPR019826">
    <property type="entry name" value="Carboxylesterase_B_AS"/>
</dbReference>
<dbReference type="RefSeq" id="WP_123323157.1">
    <property type="nucleotide sequence ID" value="NZ_JBHRSX010000029.1"/>
</dbReference>
<feature type="domain" description="Carboxylesterase type B" evidence="4">
    <location>
        <begin position="400"/>
        <end position="514"/>
    </location>
</feature>
<feature type="chain" id="PRO_5044975428" description="Carboxylic ester hydrolase" evidence="3">
    <location>
        <begin position="26"/>
        <end position="533"/>
    </location>
</feature>
<dbReference type="EMBL" id="JBHRSX010000029">
    <property type="protein sequence ID" value="MFC3202609.1"/>
    <property type="molecule type" value="Genomic_DNA"/>
</dbReference>
<feature type="signal peptide" evidence="3">
    <location>
        <begin position="1"/>
        <end position="25"/>
    </location>
</feature>
<evidence type="ECO:0000313" key="5">
    <source>
        <dbReference type="EMBL" id="MFC3202609.1"/>
    </source>
</evidence>
<evidence type="ECO:0000259" key="4">
    <source>
        <dbReference type="Pfam" id="PF00135"/>
    </source>
</evidence>
<dbReference type="EC" id="3.1.1.-" evidence="3"/>
<organism evidence="5 6">
    <name type="scientific">Alteromonas oceani</name>
    <dbReference type="NCBI Taxonomy" id="2071609"/>
    <lineage>
        <taxon>Bacteria</taxon>
        <taxon>Pseudomonadati</taxon>
        <taxon>Pseudomonadota</taxon>
        <taxon>Gammaproteobacteria</taxon>
        <taxon>Alteromonadales</taxon>
        <taxon>Alteromonadaceae</taxon>
        <taxon>Alteromonas/Salinimonas group</taxon>
        <taxon>Alteromonas</taxon>
    </lineage>
</organism>
<protein>
    <recommendedName>
        <fullName evidence="3">Carboxylic ester hydrolase</fullName>
        <ecNumber evidence="3">3.1.1.-</ecNumber>
    </recommendedName>
</protein>
<dbReference type="PROSITE" id="PS51257">
    <property type="entry name" value="PROKAR_LIPOPROTEIN"/>
    <property type="match status" value="1"/>
</dbReference>
<accession>A0ABV7JWX4</accession>
<dbReference type="InterPro" id="IPR050309">
    <property type="entry name" value="Type-B_Carboxylest/Lipase"/>
</dbReference>
<dbReference type="Pfam" id="PF00135">
    <property type="entry name" value="COesterase"/>
    <property type="match status" value="2"/>
</dbReference>
<keyword evidence="6" id="KW-1185">Reference proteome</keyword>
<evidence type="ECO:0000313" key="6">
    <source>
        <dbReference type="Proteomes" id="UP001595477"/>
    </source>
</evidence>
<dbReference type="PROSITE" id="PS00122">
    <property type="entry name" value="CARBOXYLESTERASE_B_1"/>
    <property type="match status" value="1"/>
</dbReference>
<comment type="caution">
    <text evidence="5">The sequence shown here is derived from an EMBL/GenBank/DDBJ whole genome shotgun (WGS) entry which is preliminary data.</text>
</comment>
<evidence type="ECO:0000256" key="3">
    <source>
        <dbReference type="RuleBase" id="RU361235"/>
    </source>
</evidence>
<dbReference type="InterPro" id="IPR002018">
    <property type="entry name" value="CarbesteraseB"/>
</dbReference>
<keyword evidence="2 3" id="KW-0378">Hydrolase</keyword>
<sequence length="533" mass="56752">MFRSSVQRYSLIVLGSLMGLFACSAANTPGEVEVTGGKIKGTVTEQLVTYKGIPFAAPPVGELRWRPPQPVTPWTGVKETTDYGNDCMQLPFPSDAAPLGKTPAEDCLYANVWAPKDADGSTPVLVWIYGGGFVNGGASPAVYDGSEFAKNGVIFVSFNYRLGRFGFFAHPALTAEAKAAGDMLANYAYMDQIAALKWVNENIAAFGGDANNVTIMGESAGGGSVHAMMQAKQVRGLFNRAIIMSGGGRSLFGHRKVSEPVPGSLAGEQYGLNYAEKHGITGKDAEALAALRELSAQDIVDGFNLATLFNPSPTDKPTWAGGPMQDGEIITATTEDALRDGSVAKVDVMVGATSMDIGFNSFKTKAGLFASFGPYTDKARQVYDPAGDLPFQAVGYSVGQDRTMQEPARFVAEQMTAHGQKAFYYRFGTVAKSNDSPGAPHASDIPFFFNTVAAKYGDALTEQDAAAAETIHQYIVSFAKTGQPESDGAPAWQAFDPAQSNMLNMTRSGEMKHATDPWKARLDVVKAAVEHSN</sequence>
<name>A0ABV7JWX4_9ALTE</name>
<proteinExistence type="inferred from homology"/>